<dbReference type="AlphaFoldDB" id="A0A0G4ERB7"/>
<name>A0A0G4ERB7_VITBC</name>
<keyword evidence="4" id="KW-1185">Reference proteome</keyword>
<feature type="compositionally biased region" description="Low complexity" evidence="1">
    <location>
        <begin position="98"/>
        <end position="120"/>
    </location>
</feature>
<evidence type="ECO:0000313" key="3">
    <source>
        <dbReference type="EMBL" id="CEL99827.1"/>
    </source>
</evidence>
<sequence length="253" mass="27741">MAEASLVKIVVGSGDAQKTFHEKKDLLVKRSPYFAVALDGEGFAESSTQSVEVPDIHPETFKHMGLLLEMGEVGNPEVLKTQIAAMKDLPGALHVPTDDTQAGDAAQEAAAAADAAASEGPPQKKHKVDGSQSYSGLLYLLAMCHYFQMEAHVAAILEALYSRIGDWTIAVAVFVLDLKPDLLDSQGFPKQKMIHSLAKEVVREKREAWESLLFERLPRKIGGLVVECIAEAHKQTYDYRQGWDTIAKGRWVP</sequence>
<dbReference type="Pfam" id="PF00651">
    <property type="entry name" value="BTB"/>
    <property type="match status" value="1"/>
</dbReference>
<dbReference type="Gene3D" id="3.30.710.10">
    <property type="entry name" value="Potassium Channel Kv1.1, Chain A"/>
    <property type="match status" value="1"/>
</dbReference>
<reference evidence="3 4" key="1">
    <citation type="submission" date="2014-11" db="EMBL/GenBank/DDBJ databases">
        <authorList>
            <person name="Zhu J."/>
            <person name="Qi W."/>
            <person name="Song R."/>
        </authorList>
    </citation>
    <scope>NUCLEOTIDE SEQUENCE [LARGE SCALE GENOMIC DNA]</scope>
</reference>
<feature type="domain" description="BTB" evidence="2">
    <location>
        <begin position="5"/>
        <end position="77"/>
    </location>
</feature>
<protein>
    <recommendedName>
        <fullName evidence="2">BTB domain-containing protein</fullName>
    </recommendedName>
</protein>
<accession>A0A0G4ERB7</accession>
<dbReference type="Proteomes" id="UP000041254">
    <property type="component" value="Unassembled WGS sequence"/>
</dbReference>
<organism evidence="3 4">
    <name type="scientific">Vitrella brassicaformis (strain CCMP3155)</name>
    <dbReference type="NCBI Taxonomy" id="1169540"/>
    <lineage>
        <taxon>Eukaryota</taxon>
        <taxon>Sar</taxon>
        <taxon>Alveolata</taxon>
        <taxon>Colpodellida</taxon>
        <taxon>Vitrellaceae</taxon>
        <taxon>Vitrella</taxon>
    </lineage>
</organism>
<feature type="region of interest" description="Disordered" evidence="1">
    <location>
        <begin position="97"/>
        <end position="129"/>
    </location>
</feature>
<dbReference type="PROSITE" id="PS50097">
    <property type="entry name" value="BTB"/>
    <property type="match status" value="1"/>
</dbReference>
<dbReference type="InterPro" id="IPR011333">
    <property type="entry name" value="SKP1/BTB/POZ_sf"/>
</dbReference>
<proteinExistence type="predicted"/>
<gene>
    <name evidence="3" type="ORF">Vbra_12694</name>
</gene>
<evidence type="ECO:0000259" key="2">
    <source>
        <dbReference type="PROSITE" id="PS50097"/>
    </source>
</evidence>
<dbReference type="InterPro" id="IPR000210">
    <property type="entry name" value="BTB/POZ_dom"/>
</dbReference>
<evidence type="ECO:0000313" key="4">
    <source>
        <dbReference type="Proteomes" id="UP000041254"/>
    </source>
</evidence>
<dbReference type="EMBL" id="CDMY01000289">
    <property type="protein sequence ID" value="CEL99827.1"/>
    <property type="molecule type" value="Genomic_DNA"/>
</dbReference>
<dbReference type="PhylomeDB" id="A0A0G4ERB7"/>
<dbReference type="VEuPathDB" id="CryptoDB:Vbra_12694"/>
<dbReference type="InParanoid" id="A0A0G4ERB7"/>
<evidence type="ECO:0000256" key="1">
    <source>
        <dbReference type="SAM" id="MobiDB-lite"/>
    </source>
</evidence>
<dbReference type="OrthoDB" id="194443at2759"/>